<reference evidence="1 2" key="1">
    <citation type="submission" date="2020-08" db="EMBL/GenBank/DDBJ databases">
        <title>Genomic Encyclopedia of Type Strains, Phase IV (KMG-IV): sequencing the most valuable type-strain genomes for metagenomic binning, comparative biology and taxonomic classification.</title>
        <authorList>
            <person name="Goeker M."/>
        </authorList>
    </citation>
    <scope>NUCLEOTIDE SEQUENCE [LARGE SCALE GENOMIC DNA]</scope>
    <source>
        <strain evidence="1 2">DSM 22198</strain>
    </source>
</reference>
<dbReference type="AlphaFoldDB" id="A0A7X0AWP5"/>
<dbReference type="Pfam" id="PF13704">
    <property type="entry name" value="Glyco_tranf_2_4"/>
    <property type="match status" value="1"/>
</dbReference>
<protein>
    <recommendedName>
        <fullName evidence="3">Glycosyl transferase family 2</fullName>
    </recommendedName>
</protein>
<dbReference type="Proteomes" id="UP000539175">
    <property type="component" value="Unassembled WGS sequence"/>
</dbReference>
<evidence type="ECO:0000313" key="1">
    <source>
        <dbReference type="EMBL" id="MBB6251483.1"/>
    </source>
</evidence>
<evidence type="ECO:0000313" key="2">
    <source>
        <dbReference type="Proteomes" id="UP000539175"/>
    </source>
</evidence>
<proteinExistence type="predicted"/>
<accession>A0A7X0AWP5</accession>
<evidence type="ECO:0008006" key="3">
    <source>
        <dbReference type="Google" id="ProtNLM"/>
    </source>
</evidence>
<name>A0A7X0AWP5_9PROT</name>
<keyword evidence="2" id="KW-1185">Reference proteome</keyword>
<comment type="caution">
    <text evidence="1">The sequence shown here is derived from an EMBL/GenBank/DDBJ whole genome shotgun (WGS) entry which is preliminary data.</text>
</comment>
<sequence length="285" mass="33238">MKLHAILITRNDDLIIENWLARHHDMFDTIAVVDGSDGDFTRVTCARYPHIRYSTDPAGGPITDQTLRHRGYELLRDTVTEGDWIFNAHADEFLIHDPRNLMTLPWNTLLWLPLHILPHPSEAEAWRATGGRHPTMLFRHFWWRRGRPPHCEFRMWRVVREPIWDLVGTKPSTDVIPMNYLGEGAPSIAPLYFHYKCYDPRPELYETDGRLKKSNLNTGIPTRALPVEDYFFDEDRPYVEDGVAWHVARFDSMADLLARFGHPPQIIRDERGEVRIVNDDGVPCH</sequence>
<dbReference type="RefSeq" id="WP_184800019.1">
    <property type="nucleotide sequence ID" value="NZ_JACIIZ010000005.1"/>
</dbReference>
<gene>
    <name evidence="1" type="ORF">FHS74_002034</name>
</gene>
<organism evidence="1 2">
    <name type="scientific">Nitrospirillum iridis</name>
    <dbReference type="NCBI Taxonomy" id="765888"/>
    <lineage>
        <taxon>Bacteria</taxon>
        <taxon>Pseudomonadati</taxon>
        <taxon>Pseudomonadota</taxon>
        <taxon>Alphaproteobacteria</taxon>
        <taxon>Rhodospirillales</taxon>
        <taxon>Azospirillaceae</taxon>
        <taxon>Nitrospirillum</taxon>
    </lineage>
</organism>
<dbReference type="EMBL" id="JACIIZ010000005">
    <property type="protein sequence ID" value="MBB6251483.1"/>
    <property type="molecule type" value="Genomic_DNA"/>
</dbReference>